<proteinExistence type="predicted"/>
<keyword evidence="4" id="KW-1185">Reference proteome</keyword>
<evidence type="ECO:0000256" key="2">
    <source>
        <dbReference type="SAM" id="Phobius"/>
    </source>
</evidence>
<sequence length="238" mass="25655">MSGCTRTMQRGSPRTALHDRIVSSPAVPSGLHDGASADANRGDHWPDSVLLTNRKGAHFVRWFLLPLVVLVALPTAVGAVQPGTSARPAQPPYPKLLTRAELRACMLRERDIDARSAALEAERATHDEALALAVAEAKELARELSAVPPSDESAVDRYNEKLGKHNKVVDAINKQAAALNATLVTIQADSVDYMNDCATKVFHKTDEDALIKELGPRTKPRPARPPEPTPAQSRSTAV</sequence>
<evidence type="ECO:0000256" key="1">
    <source>
        <dbReference type="SAM" id="MobiDB-lite"/>
    </source>
</evidence>
<dbReference type="Proteomes" id="UP000561045">
    <property type="component" value="Unassembled WGS sequence"/>
</dbReference>
<dbReference type="AlphaFoldDB" id="A0A840BT92"/>
<feature type="transmembrane region" description="Helical" evidence="2">
    <location>
        <begin position="59"/>
        <end position="80"/>
    </location>
</feature>
<dbReference type="RefSeq" id="WP_183635443.1">
    <property type="nucleotide sequence ID" value="NZ_BAABLE010000005.1"/>
</dbReference>
<feature type="region of interest" description="Disordered" evidence="1">
    <location>
        <begin position="208"/>
        <end position="238"/>
    </location>
</feature>
<protein>
    <submittedName>
        <fullName evidence="3">Putative RNA binding protein with dsRBD fold (UPF0201 family)</fullName>
    </submittedName>
</protein>
<organism evidence="3 4">
    <name type="scientific">Niveibacterium umoris</name>
    <dbReference type="NCBI Taxonomy" id="1193620"/>
    <lineage>
        <taxon>Bacteria</taxon>
        <taxon>Pseudomonadati</taxon>
        <taxon>Pseudomonadota</taxon>
        <taxon>Betaproteobacteria</taxon>
        <taxon>Rhodocyclales</taxon>
        <taxon>Rhodocyclaceae</taxon>
        <taxon>Niveibacterium</taxon>
    </lineage>
</organism>
<evidence type="ECO:0000313" key="3">
    <source>
        <dbReference type="EMBL" id="MBB4013577.1"/>
    </source>
</evidence>
<comment type="caution">
    <text evidence="3">The sequence shown here is derived from an EMBL/GenBank/DDBJ whole genome shotgun (WGS) entry which is preliminary data.</text>
</comment>
<keyword evidence="2" id="KW-0812">Transmembrane</keyword>
<feature type="region of interest" description="Disordered" evidence="1">
    <location>
        <begin position="24"/>
        <end position="43"/>
    </location>
</feature>
<keyword evidence="2" id="KW-1133">Transmembrane helix</keyword>
<accession>A0A840BT92</accession>
<reference evidence="3 4" key="1">
    <citation type="submission" date="2020-08" db="EMBL/GenBank/DDBJ databases">
        <title>Genomic Encyclopedia of Type Strains, Phase IV (KMG-IV): sequencing the most valuable type-strain genomes for metagenomic binning, comparative biology and taxonomic classification.</title>
        <authorList>
            <person name="Goeker M."/>
        </authorList>
    </citation>
    <scope>NUCLEOTIDE SEQUENCE [LARGE SCALE GENOMIC DNA]</scope>
    <source>
        <strain evidence="3 4">DSM 106739</strain>
    </source>
</reference>
<dbReference type="EMBL" id="JACIET010000002">
    <property type="protein sequence ID" value="MBB4013577.1"/>
    <property type="molecule type" value="Genomic_DNA"/>
</dbReference>
<name>A0A840BT92_9RHOO</name>
<keyword evidence="2" id="KW-0472">Membrane</keyword>
<gene>
    <name evidence="3" type="ORF">GGR36_002923</name>
</gene>
<evidence type="ECO:0000313" key="4">
    <source>
        <dbReference type="Proteomes" id="UP000561045"/>
    </source>
</evidence>